<comment type="caution">
    <text evidence="1">The sequence shown here is derived from an EMBL/GenBank/DDBJ whole genome shotgun (WGS) entry which is preliminary data.</text>
</comment>
<accession>A0A2T2Y2G5</accession>
<sequence length="191" mass="20789">MSDFALVLNDMRDHYKKNLGKKSVTRFRPVEEVHDDILFAAVTDDVAVSGEEVLAQLKITAKAGATATATAIQNGITDATGILKDHGATSSAVDDFISKMNKQREDAKQNASKTIDKIYDEAISIGKEHPKLQGLIAGLMDTVSQLFHELVSKIVDFVAGIVKSVVAWLNTAWKSINTFFSSVGSWVSGWF</sequence>
<dbReference type="Proteomes" id="UP000240892">
    <property type="component" value="Unassembled WGS sequence"/>
</dbReference>
<organism evidence="1 2">
    <name type="scientific">Kluyvera genomosp. 2</name>
    <dbReference type="NCBI Taxonomy" id="2774054"/>
    <lineage>
        <taxon>Bacteria</taxon>
        <taxon>Pseudomonadati</taxon>
        <taxon>Pseudomonadota</taxon>
        <taxon>Gammaproteobacteria</taxon>
        <taxon>Enterobacterales</taxon>
        <taxon>Enterobacteriaceae</taxon>
        <taxon>Kluyvera</taxon>
    </lineage>
</organism>
<proteinExistence type="predicted"/>
<keyword evidence="2" id="KW-1185">Reference proteome</keyword>
<dbReference type="AlphaFoldDB" id="A0A2T2Y2G5"/>
<evidence type="ECO:0000313" key="1">
    <source>
        <dbReference type="EMBL" id="PSR46734.1"/>
    </source>
</evidence>
<dbReference type="RefSeq" id="WP_106926946.1">
    <property type="nucleotide sequence ID" value="NZ_CABMMU010000007.1"/>
</dbReference>
<gene>
    <name evidence="1" type="ORF">C8256_11695</name>
</gene>
<reference evidence="1 2" key="1">
    <citation type="submission" date="2018-03" db="EMBL/GenBank/DDBJ databases">
        <title>First report of an OXA-48+CTX-M-M-producing Kluyvera ascorbata clone recovered from patients admitted in a University Hospital in Madrid, Spain.</title>
        <authorList>
            <person name="Hernandez-Garcia M."/>
            <person name="Leon-Sampedro R."/>
            <person name="Perez-Viso B."/>
            <person name="Morosini M.I."/>
            <person name="Lopez-Fresnena N."/>
            <person name="Coque T.M."/>
            <person name="Bonten M."/>
            <person name="Malhotra-Kumar S."/>
            <person name="Ruiz-Garbajosa P."/>
            <person name="Canton R."/>
        </authorList>
    </citation>
    <scope>NUCLEOTIDE SEQUENCE [LARGE SCALE GENOMIC DNA]</scope>
    <source>
        <strain evidence="1 2">KA2</strain>
    </source>
</reference>
<dbReference type="EMBL" id="PYHO01000007">
    <property type="protein sequence ID" value="PSR46734.1"/>
    <property type="molecule type" value="Genomic_DNA"/>
</dbReference>
<evidence type="ECO:0000313" key="2">
    <source>
        <dbReference type="Proteomes" id="UP000240892"/>
    </source>
</evidence>
<protein>
    <submittedName>
        <fullName evidence="1">Uncharacterized protein</fullName>
    </submittedName>
</protein>
<name>A0A2T2Y2G5_9ENTR</name>